<proteinExistence type="predicted"/>
<feature type="region of interest" description="Disordered" evidence="1">
    <location>
        <begin position="1"/>
        <end position="41"/>
    </location>
</feature>
<protein>
    <submittedName>
        <fullName evidence="2">Uncharacterized protein</fullName>
    </submittedName>
</protein>
<dbReference type="EMBL" id="JAKKPZ010000631">
    <property type="protein sequence ID" value="KAI1693433.1"/>
    <property type="molecule type" value="Genomic_DNA"/>
</dbReference>
<feature type="compositionally biased region" description="Basic and acidic residues" evidence="1">
    <location>
        <begin position="1"/>
        <end position="10"/>
    </location>
</feature>
<feature type="compositionally biased region" description="Basic and acidic residues" evidence="1">
    <location>
        <begin position="91"/>
        <end position="102"/>
    </location>
</feature>
<evidence type="ECO:0000313" key="3">
    <source>
        <dbReference type="Proteomes" id="UP001201812"/>
    </source>
</evidence>
<evidence type="ECO:0000256" key="1">
    <source>
        <dbReference type="SAM" id="MobiDB-lite"/>
    </source>
</evidence>
<evidence type="ECO:0000313" key="2">
    <source>
        <dbReference type="EMBL" id="KAI1693433.1"/>
    </source>
</evidence>
<name>A0AAD4MGW7_9BILA</name>
<gene>
    <name evidence="2" type="ORF">DdX_20661</name>
</gene>
<feature type="region of interest" description="Disordered" evidence="1">
    <location>
        <begin position="73"/>
        <end position="102"/>
    </location>
</feature>
<dbReference type="Proteomes" id="UP001201812">
    <property type="component" value="Unassembled WGS sequence"/>
</dbReference>
<feature type="compositionally biased region" description="Polar residues" evidence="1">
    <location>
        <begin position="27"/>
        <end position="39"/>
    </location>
</feature>
<reference evidence="2" key="1">
    <citation type="submission" date="2022-01" db="EMBL/GenBank/DDBJ databases">
        <title>Genome Sequence Resource for Two Populations of Ditylenchus destructor, the Migratory Endoparasitic Phytonematode.</title>
        <authorList>
            <person name="Zhang H."/>
            <person name="Lin R."/>
            <person name="Xie B."/>
        </authorList>
    </citation>
    <scope>NUCLEOTIDE SEQUENCE</scope>
    <source>
        <strain evidence="2">BazhouSP</strain>
    </source>
</reference>
<feature type="compositionally biased region" description="Acidic residues" evidence="1">
    <location>
        <begin position="73"/>
        <end position="87"/>
    </location>
</feature>
<dbReference type="AlphaFoldDB" id="A0AAD4MGW7"/>
<accession>A0AAD4MGW7</accession>
<keyword evidence="3" id="KW-1185">Reference proteome</keyword>
<comment type="caution">
    <text evidence="2">The sequence shown here is derived from an EMBL/GenBank/DDBJ whole genome shotgun (WGS) entry which is preliminary data.</text>
</comment>
<organism evidence="2 3">
    <name type="scientific">Ditylenchus destructor</name>
    <dbReference type="NCBI Taxonomy" id="166010"/>
    <lineage>
        <taxon>Eukaryota</taxon>
        <taxon>Metazoa</taxon>
        <taxon>Ecdysozoa</taxon>
        <taxon>Nematoda</taxon>
        <taxon>Chromadorea</taxon>
        <taxon>Rhabditida</taxon>
        <taxon>Tylenchina</taxon>
        <taxon>Tylenchomorpha</taxon>
        <taxon>Sphaerularioidea</taxon>
        <taxon>Anguinidae</taxon>
        <taxon>Anguininae</taxon>
        <taxon>Ditylenchus</taxon>
    </lineage>
</organism>
<sequence length="102" mass="11695">MANGEEDMRNSLDSPLDLSIGEHNDENNIQNMTENQNVDKNLDSMNIEEDVFHIHEDMDNLDQAEGEKIDLGDIDQDMGIEDYEDQNPAEFDPHNIESEMTL</sequence>